<organism evidence="1 2">
    <name type="scientific">Ridgeia piscesae</name>
    <name type="common">Tubeworm</name>
    <dbReference type="NCBI Taxonomy" id="27915"/>
    <lineage>
        <taxon>Eukaryota</taxon>
        <taxon>Metazoa</taxon>
        <taxon>Spiralia</taxon>
        <taxon>Lophotrochozoa</taxon>
        <taxon>Annelida</taxon>
        <taxon>Polychaeta</taxon>
        <taxon>Sedentaria</taxon>
        <taxon>Canalipalpata</taxon>
        <taxon>Sabellida</taxon>
        <taxon>Siboglinidae</taxon>
        <taxon>Ridgeia</taxon>
    </lineage>
</organism>
<accession>A0AAD9NM99</accession>
<dbReference type="EMBL" id="JAODUO010000727">
    <property type="protein sequence ID" value="KAK2175492.1"/>
    <property type="molecule type" value="Genomic_DNA"/>
</dbReference>
<proteinExistence type="predicted"/>
<evidence type="ECO:0000313" key="1">
    <source>
        <dbReference type="EMBL" id="KAK2175492.1"/>
    </source>
</evidence>
<gene>
    <name evidence="1" type="ORF">NP493_728g01081</name>
</gene>
<comment type="caution">
    <text evidence="1">The sequence shown here is derived from an EMBL/GenBank/DDBJ whole genome shotgun (WGS) entry which is preliminary data.</text>
</comment>
<reference evidence="1" key="1">
    <citation type="journal article" date="2023" name="Mol. Biol. Evol.">
        <title>Third-Generation Sequencing Reveals the Adaptive Role of the Epigenome in Three Deep-Sea Polychaetes.</title>
        <authorList>
            <person name="Perez M."/>
            <person name="Aroh O."/>
            <person name="Sun Y."/>
            <person name="Lan Y."/>
            <person name="Juniper S.K."/>
            <person name="Young C.R."/>
            <person name="Angers B."/>
            <person name="Qian P.Y."/>
        </authorList>
    </citation>
    <scope>NUCLEOTIDE SEQUENCE</scope>
    <source>
        <strain evidence="1">R07B-5</strain>
    </source>
</reference>
<dbReference type="AlphaFoldDB" id="A0AAD9NM99"/>
<sequence>MLIRLSLRGAVAAPPATAHGVNTDTACAAVVETYRQKPRCIPKVLAVSSSRDDHRNDVCPCDCPSVRPPSPLTVRARDLRSSSPYFPLTSSMVSASDHLRVRRRHAP</sequence>
<dbReference type="Proteomes" id="UP001209878">
    <property type="component" value="Unassembled WGS sequence"/>
</dbReference>
<keyword evidence="2" id="KW-1185">Reference proteome</keyword>
<name>A0AAD9NM99_RIDPI</name>
<protein>
    <submittedName>
        <fullName evidence="1">Uncharacterized protein</fullName>
    </submittedName>
</protein>
<evidence type="ECO:0000313" key="2">
    <source>
        <dbReference type="Proteomes" id="UP001209878"/>
    </source>
</evidence>